<dbReference type="InterPro" id="IPR036721">
    <property type="entry name" value="RCK_C_sf"/>
</dbReference>
<dbReference type="SUPFAM" id="SSF51735">
    <property type="entry name" value="NAD(P)-binding Rossmann-fold domains"/>
    <property type="match status" value="1"/>
</dbReference>
<gene>
    <name evidence="3" type="ORF">DSOUD_3321</name>
</gene>
<reference evidence="3 4" key="1">
    <citation type="submission" date="2015-07" db="EMBL/GenBank/DDBJ databases">
        <title>Isolation and Genomic Characterization of a Novel Halophilic Metal-Reducing Deltaproteobacterium from the Deep Subsurface.</title>
        <authorList>
            <person name="Badalamenti J.P."/>
            <person name="Summers Z.M."/>
            <person name="Gralnick J.A."/>
            <person name="Bond D.R."/>
        </authorList>
    </citation>
    <scope>NUCLEOTIDE SEQUENCE [LARGE SCALE GENOMIC DNA]</scope>
    <source>
        <strain evidence="3 4">WTL</strain>
    </source>
</reference>
<protein>
    <submittedName>
        <fullName evidence="3">Trk K+ transport system, NAD-binding component</fullName>
    </submittedName>
</protein>
<dbReference type="GO" id="GO:0008324">
    <property type="term" value="F:monoatomic cation transmembrane transporter activity"/>
    <property type="evidence" value="ECO:0007669"/>
    <property type="project" value="InterPro"/>
</dbReference>
<dbReference type="InterPro" id="IPR003148">
    <property type="entry name" value="RCK_N"/>
</dbReference>
<dbReference type="RefSeq" id="WP_053552000.1">
    <property type="nucleotide sequence ID" value="NZ_CP010802.1"/>
</dbReference>
<dbReference type="SUPFAM" id="SSF116726">
    <property type="entry name" value="TrkA C-terminal domain-like"/>
    <property type="match status" value="1"/>
</dbReference>
<dbReference type="Gene3D" id="3.30.70.1450">
    <property type="entry name" value="Regulator of K+ conductance, C-terminal domain"/>
    <property type="match status" value="1"/>
</dbReference>
<evidence type="ECO:0000259" key="1">
    <source>
        <dbReference type="PROSITE" id="PS51201"/>
    </source>
</evidence>
<dbReference type="InterPro" id="IPR050721">
    <property type="entry name" value="Trk_Ktr_HKT_K-transport"/>
</dbReference>
<dbReference type="AlphaFoldDB" id="A0A0M4CZD0"/>
<dbReference type="PROSITE" id="PS51202">
    <property type="entry name" value="RCK_C"/>
    <property type="match status" value="1"/>
</dbReference>
<evidence type="ECO:0000313" key="4">
    <source>
        <dbReference type="Proteomes" id="UP000057158"/>
    </source>
</evidence>
<feature type="domain" description="RCK C-terminal" evidence="2">
    <location>
        <begin position="132"/>
        <end position="218"/>
    </location>
</feature>
<dbReference type="PANTHER" id="PTHR43833">
    <property type="entry name" value="POTASSIUM CHANNEL PROTEIN 2-RELATED-RELATED"/>
    <property type="match status" value="1"/>
</dbReference>
<feature type="domain" description="RCK N-terminal" evidence="1">
    <location>
        <begin position="2"/>
        <end position="119"/>
    </location>
</feature>
<dbReference type="PROSITE" id="PS51201">
    <property type="entry name" value="RCK_N"/>
    <property type="match status" value="1"/>
</dbReference>
<dbReference type="OrthoDB" id="9776294at2"/>
<dbReference type="InterPro" id="IPR006037">
    <property type="entry name" value="RCK_C"/>
</dbReference>
<proteinExistence type="predicted"/>
<accession>A0A0M4CZD0</accession>
<keyword evidence="4" id="KW-1185">Reference proteome</keyword>
<evidence type="ECO:0000313" key="3">
    <source>
        <dbReference type="EMBL" id="ALC18041.1"/>
    </source>
</evidence>
<dbReference type="PANTHER" id="PTHR43833:SF7">
    <property type="entry name" value="KTR SYSTEM POTASSIUM UPTAKE PROTEIN C"/>
    <property type="match status" value="1"/>
</dbReference>
<dbReference type="InterPro" id="IPR036291">
    <property type="entry name" value="NAD(P)-bd_dom_sf"/>
</dbReference>
<dbReference type="Gene3D" id="3.40.50.720">
    <property type="entry name" value="NAD(P)-binding Rossmann-like Domain"/>
    <property type="match status" value="1"/>
</dbReference>
<sequence length="218" mass="24070">MKKKFCVIGLGNFGFHVVSTLYEQGHEVTAIDTDKEKVQSVKDICSYAILGDAASKEFLSAQGVNEMDAVVVSTGERTHLSTLITLYLKELKVRRILVKAIGEDHGRILEKVGASDVIYPEKDMAIRIAHSLSTPNILEFIPLAEEYSISESAPPKHFIGKTLIDLDLRRKFKITVIAIKDVLSDQFIPAPPPTHMIKDSDVLIVIGKTEDVGKALNK</sequence>
<dbReference type="EMBL" id="CP010802">
    <property type="protein sequence ID" value="ALC18041.1"/>
    <property type="molecule type" value="Genomic_DNA"/>
</dbReference>
<dbReference type="GO" id="GO:0006813">
    <property type="term" value="P:potassium ion transport"/>
    <property type="evidence" value="ECO:0007669"/>
    <property type="project" value="InterPro"/>
</dbReference>
<dbReference type="Pfam" id="PF02254">
    <property type="entry name" value="TrkA_N"/>
    <property type="match status" value="1"/>
</dbReference>
<dbReference type="KEGG" id="des:DSOUD_3321"/>
<dbReference type="Proteomes" id="UP000057158">
    <property type="component" value="Chromosome"/>
</dbReference>
<evidence type="ECO:0000259" key="2">
    <source>
        <dbReference type="PROSITE" id="PS51202"/>
    </source>
</evidence>
<dbReference type="Pfam" id="PF02080">
    <property type="entry name" value="TrkA_C"/>
    <property type="match status" value="1"/>
</dbReference>
<dbReference type="PATRIC" id="fig|1603606.3.peg.3571"/>
<dbReference type="STRING" id="1603606.DSOUD_3321"/>
<organism evidence="3 4">
    <name type="scientific">Desulfuromonas soudanensis</name>
    <dbReference type="NCBI Taxonomy" id="1603606"/>
    <lineage>
        <taxon>Bacteria</taxon>
        <taxon>Pseudomonadati</taxon>
        <taxon>Thermodesulfobacteriota</taxon>
        <taxon>Desulfuromonadia</taxon>
        <taxon>Desulfuromonadales</taxon>
        <taxon>Desulfuromonadaceae</taxon>
        <taxon>Desulfuromonas</taxon>
    </lineage>
</organism>
<name>A0A0M4CZD0_9BACT</name>